<dbReference type="InterPro" id="IPR052985">
    <property type="entry name" value="CoA-trans_III_biosynth/detox"/>
</dbReference>
<organism evidence="2 3">
    <name type="scientific">Neurospora intermedia</name>
    <dbReference type="NCBI Taxonomy" id="5142"/>
    <lineage>
        <taxon>Eukaryota</taxon>
        <taxon>Fungi</taxon>
        <taxon>Dikarya</taxon>
        <taxon>Ascomycota</taxon>
        <taxon>Pezizomycotina</taxon>
        <taxon>Sordariomycetes</taxon>
        <taxon>Sordariomycetidae</taxon>
        <taxon>Sordariales</taxon>
        <taxon>Sordariaceae</taxon>
        <taxon>Neurospora</taxon>
    </lineage>
</organism>
<dbReference type="Pfam" id="PF02515">
    <property type="entry name" value="CoA_transf_3"/>
    <property type="match status" value="1"/>
</dbReference>
<proteinExistence type="inferred from homology"/>
<dbReference type="Gene3D" id="3.40.50.10540">
    <property type="entry name" value="Crotonobetainyl-coa:carnitine coa-transferase, domain 1"/>
    <property type="match status" value="1"/>
</dbReference>
<comment type="caution">
    <text evidence="2">The sequence shown here is derived from an EMBL/GenBank/DDBJ whole genome shotgun (WGS) entry which is preliminary data.</text>
</comment>
<dbReference type="PANTHER" id="PTHR48229:SF2">
    <property type="entry name" value="CAIB_BAIF FAMILY PROTEIN"/>
    <property type="match status" value="1"/>
</dbReference>
<dbReference type="SUPFAM" id="SSF89796">
    <property type="entry name" value="CoA-transferase family III (CaiB/BaiF)"/>
    <property type="match status" value="2"/>
</dbReference>
<accession>A0ABR3DIS5</accession>
<dbReference type="EMBL" id="JAVLET010000003">
    <property type="protein sequence ID" value="KAL0472576.1"/>
    <property type="molecule type" value="Genomic_DNA"/>
</dbReference>
<dbReference type="InterPro" id="IPR003673">
    <property type="entry name" value="CoA-Trfase_fam_III"/>
</dbReference>
<dbReference type="Proteomes" id="UP001451303">
    <property type="component" value="Unassembled WGS sequence"/>
</dbReference>
<gene>
    <name evidence="2" type="ORF">QR685DRAFT_586675</name>
</gene>
<name>A0ABR3DIS5_NEUIN</name>
<sequence>MAAQYSIPSETKKLLLEGILANPLIRKNLPAGTSEAANKVSFVGSDSPSLPVNWRFAESISALKGYEATILNVLLKEKYGIEPVPVTINTDHAQLFIMSTLIWTLDPAGVNLPASCITDPSRRAELEKYFPTWDKHDSVGSWYRADATNIYKTKDEKFFHLHGSMNPDPTLKSIGLPANMDFTTPEEATAYIQDAVAKYTAEELQALADGHKQAGTICWTKEEFKASEHGKANAHAGLFDLEAVPNPNQRPGWWTSSVPRTSPARPLAGLKVVDLTRVIAGPSISRGLAELGASVMRITAPHLPDMSVLHPDLNHGKWNACLDLREEADRKKLRDLILGADVFLQGYRPGVLDKYGFGEDDVIKMCEARGRGIVYCGENCYGWRGPWMGRSGWQQISDACCGVSYEFGRAMGNNEPVTPVFPNSDYCTGVCGVVGIITALLRQAEHGGSYKVKVALNYYSQWLVNSCGMYPLEVWQDVWQCNGSPVFRHYHSMHYLMPRVLGAVQKSSADKLFKEEFFTQYFVKSLGKTMRIVAPILQFPNQEVKLGFDVGTRTNGVDEARWPQDLSVENVE</sequence>
<keyword evidence="3" id="KW-1185">Reference proteome</keyword>
<evidence type="ECO:0000313" key="3">
    <source>
        <dbReference type="Proteomes" id="UP001451303"/>
    </source>
</evidence>
<evidence type="ECO:0000313" key="2">
    <source>
        <dbReference type="EMBL" id="KAL0472576.1"/>
    </source>
</evidence>
<dbReference type="PANTHER" id="PTHR48229">
    <property type="entry name" value="CAIB/BAIF FAMILY ENZYME (AFU_ORTHOLOGUE AFUA_1G05360)-RELATED"/>
    <property type="match status" value="1"/>
</dbReference>
<protein>
    <submittedName>
        <fullName evidence="2">CAIB/BAIF family protein</fullName>
    </submittedName>
</protein>
<evidence type="ECO:0000256" key="1">
    <source>
        <dbReference type="ARBA" id="ARBA00008383"/>
    </source>
</evidence>
<comment type="similarity">
    <text evidence="1">Belongs to the CoA-transferase III family.</text>
</comment>
<dbReference type="InterPro" id="IPR023606">
    <property type="entry name" value="CoA-Trfase_III_dom_1_sf"/>
</dbReference>
<reference evidence="2 3" key="1">
    <citation type="submission" date="2023-09" db="EMBL/GenBank/DDBJ databases">
        <title>Multi-omics analysis of a traditional fermented food reveals byproduct-associated fungal strains for waste-to-food upcycling.</title>
        <authorList>
            <consortium name="Lawrence Berkeley National Laboratory"/>
            <person name="Rekdal V.M."/>
            <person name="Villalobos-Escobedo J.M."/>
            <person name="Rodriguez-Valeron N."/>
            <person name="Garcia M.O."/>
            <person name="Vasquez D.P."/>
            <person name="Damayanti I."/>
            <person name="Sorensen P.M."/>
            <person name="Baidoo E.E."/>
            <person name="De Carvalho A.C."/>
            <person name="Riley R."/>
            <person name="Lipzen A."/>
            <person name="He G."/>
            <person name="Yan M."/>
            <person name="Haridas S."/>
            <person name="Daum C."/>
            <person name="Yoshinaga Y."/>
            <person name="Ng V."/>
            <person name="Grigoriev I.V."/>
            <person name="Munk R."/>
            <person name="Nuraida L."/>
            <person name="Wijaya C.H."/>
            <person name="Morales P.-C."/>
            <person name="Keasling J.D."/>
        </authorList>
    </citation>
    <scope>NUCLEOTIDE SEQUENCE [LARGE SCALE GENOMIC DNA]</scope>
    <source>
        <strain evidence="2 3">FGSC 2613</strain>
    </source>
</reference>